<feature type="transmembrane region" description="Helical" evidence="1">
    <location>
        <begin position="45"/>
        <end position="62"/>
    </location>
</feature>
<protein>
    <submittedName>
        <fullName evidence="2">Uncharacterized protein</fullName>
    </submittedName>
</protein>
<accession>A0A6C0FEE8</accession>
<keyword evidence="1" id="KW-0472">Membrane</keyword>
<keyword evidence="1" id="KW-0812">Transmembrane</keyword>
<dbReference type="AlphaFoldDB" id="A0A6C0FEE8"/>
<sequence>MIIPENRQKALLIFLPFMNEVASIISTSANKTSVLRNFYTGNVKLFIDYIVLVSIVWSSCIVTYDHDSILSGFLHGCLTLLLSYIIPSVLMETVSNFGGDNKRLRLAYSILFLIILVLIESTLERLIEAAVE</sequence>
<keyword evidence="1" id="KW-1133">Transmembrane helix</keyword>
<organism evidence="2">
    <name type="scientific">viral metagenome</name>
    <dbReference type="NCBI Taxonomy" id="1070528"/>
    <lineage>
        <taxon>unclassified sequences</taxon>
        <taxon>metagenomes</taxon>
        <taxon>organismal metagenomes</taxon>
    </lineage>
</organism>
<reference evidence="2" key="1">
    <citation type="journal article" date="2020" name="Nature">
        <title>Giant virus diversity and host interactions through global metagenomics.</title>
        <authorList>
            <person name="Schulz F."/>
            <person name="Roux S."/>
            <person name="Paez-Espino D."/>
            <person name="Jungbluth S."/>
            <person name="Walsh D.A."/>
            <person name="Denef V.J."/>
            <person name="McMahon K.D."/>
            <person name="Konstantinidis K.T."/>
            <person name="Eloe-Fadrosh E.A."/>
            <person name="Kyrpides N.C."/>
            <person name="Woyke T."/>
        </authorList>
    </citation>
    <scope>NUCLEOTIDE SEQUENCE</scope>
    <source>
        <strain evidence="2">GVMAG-S-ERX556101-89</strain>
    </source>
</reference>
<proteinExistence type="predicted"/>
<dbReference type="EMBL" id="MN738829">
    <property type="protein sequence ID" value="QHT38240.1"/>
    <property type="molecule type" value="Genomic_DNA"/>
</dbReference>
<evidence type="ECO:0000313" key="2">
    <source>
        <dbReference type="EMBL" id="QHT38240.1"/>
    </source>
</evidence>
<feature type="transmembrane region" description="Helical" evidence="1">
    <location>
        <begin position="69"/>
        <end position="86"/>
    </location>
</feature>
<feature type="transmembrane region" description="Helical" evidence="1">
    <location>
        <begin position="106"/>
        <end position="123"/>
    </location>
</feature>
<evidence type="ECO:0000256" key="1">
    <source>
        <dbReference type="SAM" id="Phobius"/>
    </source>
</evidence>
<name>A0A6C0FEE8_9ZZZZ</name>